<evidence type="ECO:0000313" key="2">
    <source>
        <dbReference type="Proteomes" id="UP000008229"/>
    </source>
</evidence>
<evidence type="ECO:0000313" key="1">
    <source>
        <dbReference type="EMBL" id="ADB51142.1"/>
    </source>
</evidence>
<dbReference type="GO" id="GO:0003676">
    <property type="term" value="F:nucleic acid binding"/>
    <property type="evidence" value="ECO:0007669"/>
    <property type="project" value="InterPro"/>
</dbReference>
<dbReference type="EMBL" id="CP001854">
    <property type="protein sequence ID" value="ADB51142.1"/>
    <property type="molecule type" value="Genomic_DNA"/>
</dbReference>
<accession>D3F9T0</accession>
<dbReference type="HOGENOM" id="CLU_057493_1_0_11"/>
<dbReference type="InterPro" id="IPR011856">
    <property type="entry name" value="tRNA_endonuc-like_dom_sf"/>
</dbReference>
<protein>
    <recommendedName>
        <fullName evidence="3">DUF91 domain-containing protein</fullName>
    </recommendedName>
</protein>
<dbReference type="Gene3D" id="3.40.1350.10">
    <property type="match status" value="1"/>
</dbReference>
<organism evidence="1 2">
    <name type="scientific">Conexibacter woesei (strain DSM 14684 / CCUG 47730 / CIP 108061 / JCM 11494 / NBRC 100937 / ID131577)</name>
    <dbReference type="NCBI Taxonomy" id="469383"/>
    <lineage>
        <taxon>Bacteria</taxon>
        <taxon>Bacillati</taxon>
        <taxon>Actinomycetota</taxon>
        <taxon>Thermoleophilia</taxon>
        <taxon>Solirubrobacterales</taxon>
        <taxon>Conexibacteraceae</taxon>
        <taxon>Conexibacter</taxon>
    </lineage>
</organism>
<reference evidence="1 2" key="1">
    <citation type="journal article" date="2010" name="Stand. Genomic Sci.">
        <title>Complete genome sequence of Conexibacter woesei type strain (ID131577).</title>
        <authorList>
            <person name="Pukall R."/>
            <person name="Lapidus A."/>
            <person name="Glavina Del Rio T."/>
            <person name="Copeland A."/>
            <person name="Tice H."/>
            <person name="Cheng J.-F."/>
            <person name="Lucas S."/>
            <person name="Chen F."/>
            <person name="Nolan M."/>
            <person name="Bruce D."/>
            <person name="Goodwin L."/>
            <person name="Pitluck S."/>
            <person name="Mavromatis K."/>
            <person name="Ivanova N."/>
            <person name="Ovchinnikova G."/>
            <person name="Pati A."/>
            <person name="Chen A."/>
            <person name="Palaniappan K."/>
            <person name="Land M."/>
            <person name="Hauser L."/>
            <person name="Chang Y.-J."/>
            <person name="Jeffries C.D."/>
            <person name="Chain P."/>
            <person name="Meincke L."/>
            <person name="Sims D."/>
            <person name="Brettin T."/>
            <person name="Detter J.C."/>
            <person name="Rohde M."/>
            <person name="Goeker M."/>
            <person name="Bristow J."/>
            <person name="Eisen J.A."/>
            <person name="Markowitz V."/>
            <person name="Kyrpides N.C."/>
            <person name="Klenk H.-P."/>
            <person name="Hugenholtz P."/>
        </authorList>
    </citation>
    <scope>NUCLEOTIDE SEQUENCE [LARGE SCALE GENOMIC DNA]</scope>
    <source>
        <strain evidence="2">DSM 14684 / CIP 108061 / JCM 11494 / NBRC 100937 / ID131577</strain>
    </source>
</reference>
<sequence length="346" mass="38816">MSGVFLRQDGTLVRMREAPYESEAVLQELLEHHPEVLAGGEPGDAPAAWLLVKREAHVALGDDEPLRGMLDHLFLDADGVPTLVEVKRSSDTRIRREVVGQLLDYAANANIRWSAETLRTWFEERCSECRQDPEELLRRSFPSFEGTEAYWERVHTNLGAGKLRIVFVADAIPSPLRRIVEFLNRQMSATAVLAIEVKQYVDADGAQQLIVPQVIGQTEVARAAKGRTPGRRWDRAALLVRLREQGRDPTPLQRLFDWADAHGELDDYYGSGTRDGSWSAGRAASGLWPFMLYTYGRVEIQFQYLLSHPPFDDPARRGELHARLDGLDQFIGVVDWVLATTAASAG</sequence>
<proteinExistence type="predicted"/>
<keyword evidence="2" id="KW-1185">Reference proteome</keyword>
<dbReference type="STRING" id="469383.Cwoe_2723"/>
<dbReference type="eggNOG" id="COG1508">
    <property type="taxonomic scope" value="Bacteria"/>
</dbReference>
<name>D3F9T0_CONWI</name>
<dbReference type="KEGG" id="cwo:Cwoe_2723"/>
<dbReference type="Proteomes" id="UP000008229">
    <property type="component" value="Chromosome"/>
</dbReference>
<dbReference type="RefSeq" id="WP_012934193.1">
    <property type="nucleotide sequence ID" value="NC_013739.1"/>
</dbReference>
<dbReference type="OrthoDB" id="506280at2"/>
<dbReference type="AlphaFoldDB" id="D3F9T0"/>
<reference evidence="2" key="2">
    <citation type="submission" date="2010-01" db="EMBL/GenBank/DDBJ databases">
        <title>The complete genome of Conexibacter woesei DSM 14684.</title>
        <authorList>
            <consortium name="US DOE Joint Genome Institute (JGI-PGF)"/>
            <person name="Lucas S."/>
            <person name="Copeland A."/>
            <person name="Lapidus A."/>
            <person name="Glavina del Rio T."/>
            <person name="Dalin E."/>
            <person name="Tice H."/>
            <person name="Bruce D."/>
            <person name="Goodwin L."/>
            <person name="Pitluck S."/>
            <person name="Kyrpides N."/>
            <person name="Mavromatis K."/>
            <person name="Ivanova N."/>
            <person name="Mikhailova N."/>
            <person name="Chertkov O."/>
            <person name="Brettin T."/>
            <person name="Detter J.C."/>
            <person name="Han C."/>
            <person name="Larimer F."/>
            <person name="Land M."/>
            <person name="Hauser L."/>
            <person name="Markowitz V."/>
            <person name="Cheng J.-F."/>
            <person name="Hugenholtz P."/>
            <person name="Woyke T."/>
            <person name="Wu D."/>
            <person name="Pukall R."/>
            <person name="Steenblock K."/>
            <person name="Schneider S."/>
            <person name="Klenk H.-P."/>
            <person name="Eisen J.A."/>
        </authorList>
    </citation>
    <scope>NUCLEOTIDE SEQUENCE [LARGE SCALE GENOMIC DNA]</scope>
    <source>
        <strain evidence="2">DSM 14684 / CIP 108061 / JCM 11494 / NBRC 100937 / ID131577</strain>
    </source>
</reference>
<evidence type="ECO:0008006" key="3">
    <source>
        <dbReference type="Google" id="ProtNLM"/>
    </source>
</evidence>
<gene>
    <name evidence="1" type="ordered locus">Cwoe_2723</name>
</gene>